<dbReference type="Gene3D" id="3.90.180.10">
    <property type="entry name" value="Medium-chain alcohol dehydrogenases, catalytic domain"/>
    <property type="match status" value="1"/>
</dbReference>
<keyword evidence="9" id="KW-1185">Reference proteome</keyword>
<evidence type="ECO:0000313" key="8">
    <source>
        <dbReference type="EMBL" id="GBG94777.1"/>
    </source>
</evidence>
<dbReference type="RefSeq" id="WP_124976502.1">
    <property type="nucleotide sequence ID" value="NZ_BFFP01000018.1"/>
</dbReference>
<dbReference type="EMBL" id="BFFP01000018">
    <property type="protein sequence ID" value="GBG94777.1"/>
    <property type="molecule type" value="Genomic_DNA"/>
</dbReference>
<dbReference type="InterPro" id="IPR020843">
    <property type="entry name" value="ER"/>
</dbReference>
<dbReference type="OrthoDB" id="9770238at2"/>
<organism evidence="8 9">
    <name type="scientific">Ligilactobacillus salitolerans</name>
    <dbReference type="NCBI Taxonomy" id="1808352"/>
    <lineage>
        <taxon>Bacteria</taxon>
        <taxon>Bacillati</taxon>
        <taxon>Bacillota</taxon>
        <taxon>Bacilli</taxon>
        <taxon>Lactobacillales</taxon>
        <taxon>Lactobacillaceae</taxon>
        <taxon>Ligilactobacillus</taxon>
    </lineage>
</organism>
<dbReference type="SUPFAM" id="SSF50129">
    <property type="entry name" value="GroES-like"/>
    <property type="match status" value="1"/>
</dbReference>
<name>A0A401ITF0_9LACO</name>
<dbReference type="SMART" id="SM00829">
    <property type="entry name" value="PKS_ER"/>
    <property type="match status" value="1"/>
</dbReference>
<comment type="similarity">
    <text evidence="2 6">Belongs to the zinc-containing alcohol dehydrogenase family.</text>
</comment>
<dbReference type="GO" id="GO:0008270">
    <property type="term" value="F:zinc ion binding"/>
    <property type="evidence" value="ECO:0007669"/>
    <property type="project" value="InterPro"/>
</dbReference>
<dbReference type="Pfam" id="PF08240">
    <property type="entry name" value="ADH_N"/>
    <property type="match status" value="1"/>
</dbReference>
<feature type="domain" description="Enoyl reductase (ER)" evidence="7">
    <location>
        <begin position="15"/>
        <end position="348"/>
    </location>
</feature>
<gene>
    <name evidence="8" type="ORF">LFYK43_12360</name>
</gene>
<evidence type="ECO:0000256" key="4">
    <source>
        <dbReference type="ARBA" id="ARBA00022833"/>
    </source>
</evidence>
<evidence type="ECO:0000256" key="5">
    <source>
        <dbReference type="ARBA" id="ARBA00023002"/>
    </source>
</evidence>
<evidence type="ECO:0000256" key="2">
    <source>
        <dbReference type="ARBA" id="ARBA00008072"/>
    </source>
</evidence>
<comment type="caution">
    <text evidence="8">The sequence shown here is derived from an EMBL/GenBank/DDBJ whole genome shotgun (WGS) entry which is preliminary data.</text>
</comment>
<comment type="cofactor">
    <cofactor evidence="1 6">
        <name>Zn(2+)</name>
        <dbReference type="ChEBI" id="CHEBI:29105"/>
    </cofactor>
</comment>
<keyword evidence="5" id="KW-0560">Oxidoreductase</keyword>
<evidence type="ECO:0000259" key="7">
    <source>
        <dbReference type="SMART" id="SM00829"/>
    </source>
</evidence>
<dbReference type="InterPro" id="IPR013154">
    <property type="entry name" value="ADH-like_N"/>
</dbReference>
<dbReference type="CDD" id="cd05285">
    <property type="entry name" value="sorbitol_DH"/>
    <property type="match status" value="1"/>
</dbReference>
<evidence type="ECO:0000256" key="6">
    <source>
        <dbReference type="RuleBase" id="RU361277"/>
    </source>
</evidence>
<keyword evidence="3 6" id="KW-0479">Metal-binding</keyword>
<protein>
    <submittedName>
        <fullName evidence="8">Alcohol dehydrogenase</fullName>
    </submittedName>
</protein>
<dbReference type="SUPFAM" id="SSF51735">
    <property type="entry name" value="NAD(P)-binding Rossmann-fold domains"/>
    <property type="match status" value="1"/>
</dbReference>
<dbReference type="PROSITE" id="PS00059">
    <property type="entry name" value="ADH_ZINC"/>
    <property type="match status" value="1"/>
</dbReference>
<accession>A0A401ITF0</accession>
<dbReference type="GO" id="GO:0016616">
    <property type="term" value="F:oxidoreductase activity, acting on the CH-OH group of donors, NAD or NADP as acceptor"/>
    <property type="evidence" value="ECO:0007669"/>
    <property type="project" value="InterPro"/>
</dbReference>
<evidence type="ECO:0000256" key="3">
    <source>
        <dbReference type="ARBA" id="ARBA00022723"/>
    </source>
</evidence>
<evidence type="ECO:0000256" key="1">
    <source>
        <dbReference type="ARBA" id="ARBA00001947"/>
    </source>
</evidence>
<reference evidence="8 9" key="1">
    <citation type="journal article" date="2019" name="Int. J. Syst. Evol. Microbiol.">
        <title>Lactobacillus salitolerans sp. nov., a novel lactic acid bacterium isolated from spent mushroom substrates.</title>
        <authorList>
            <person name="Tohno M."/>
            <person name="Tanizawa Y."/>
            <person name="Kojima Y."/>
            <person name="Sakamoto M."/>
            <person name="Nakamura Y."/>
            <person name="Ohkuma M."/>
            <person name="Kobayashi H."/>
        </authorList>
    </citation>
    <scope>NUCLEOTIDE SEQUENCE [LARGE SCALE GENOMIC DNA]</scope>
    <source>
        <strain evidence="8 9">YK43</strain>
    </source>
</reference>
<dbReference type="Gene3D" id="3.40.50.720">
    <property type="entry name" value="NAD(P)-binding Rossmann-like Domain"/>
    <property type="match status" value="1"/>
</dbReference>
<dbReference type="InterPro" id="IPR011032">
    <property type="entry name" value="GroES-like_sf"/>
</dbReference>
<dbReference type="InterPro" id="IPR002328">
    <property type="entry name" value="ADH_Zn_CS"/>
</dbReference>
<dbReference type="InterPro" id="IPR013149">
    <property type="entry name" value="ADH-like_C"/>
</dbReference>
<dbReference type="InterPro" id="IPR045306">
    <property type="entry name" value="SDH-like"/>
</dbReference>
<dbReference type="AlphaFoldDB" id="A0A401ITF0"/>
<dbReference type="InterPro" id="IPR036291">
    <property type="entry name" value="NAD(P)-bd_dom_sf"/>
</dbReference>
<dbReference type="PANTHER" id="PTHR43161">
    <property type="entry name" value="SORBITOL DEHYDROGENASE"/>
    <property type="match status" value="1"/>
</dbReference>
<dbReference type="PANTHER" id="PTHR43161:SF9">
    <property type="entry name" value="SORBITOL DEHYDROGENASE"/>
    <property type="match status" value="1"/>
</dbReference>
<proteinExistence type="inferred from homology"/>
<dbReference type="Pfam" id="PF00107">
    <property type="entry name" value="ADH_zinc_N"/>
    <property type="match status" value="1"/>
</dbReference>
<dbReference type="Proteomes" id="UP000286848">
    <property type="component" value="Unassembled WGS sequence"/>
</dbReference>
<sequence>MSDLPTSSRSAVLEKVNDVQLKETPIKPVGPTDVLVKVMAVGICGSDVHSYDTGRLGDFVVKEPLILGHESAGQIIGVGSEVTDFQVGDRVALEPGVPCGKCEYCRTGKYNLCPDVQFMATPPVNGDLTQYITWPAEFVYHLPADMSYEIGSLSEPFSVSIHAAQLMDIQPGSTVFISGSGPVGLLSILAARTFGASKIIASDAEPSRLEMALKMGATDTIDVTKQDVKEAVKALTAGDGADYVIEASGNNHAESDALLTLKRAGKIAYVGMPTHDTAPLDIMFMTTYEPQIFGIFRYANTYPLAIKILHEHMQEAEQLLTDFYSLDETQAAFERTKTGKSDSLKVIIYPNEKLRDK</sequence>
<keyword evidence="4 6" id="KW-0862">Zinc</keyword>
<evidence type="ECO:0000313" key="9">
    <source>
        <dbReference type="Proteomes" id="UP000286848"/>
    </source>
</evidence>